<feature type="transmembrane region" description="Helical" evidence="10">
    <location>
        <begin position="116"/>
        <end position="140"/>
    </location>
</feature>
<comment type="similarity">
    <text evidence="2">Belongs to the VKOR family.</text>
</comment>
<dbReference type="InterPro" id="IPR012932">
    <property type="entry name" value="VKOR"/>
</dbReference>
<keyword evidence="4" id="KW-0874">Quinone</keyword>
<dbReference type="RefSeq" id="XP_001712570.1">
    <property type="nucleotide sequence ID" value="XM_001712518.1"/>
</dbReference>
<protein>
    <recommendedName>
        <fullName evidence="11">Vitamin K epoxide reductase domain-containing protein</fullName>
    </recommendedName>
</protein>
<evidence type="ECO:0000259" key="11">
    <source>
        <dbReference type="SMART" id="SM00756"/>
    </source>
</evidence>
<evidence type="ECO:0000256" key="4">
    <source>
        <dbReference type="ARBA" id="ARBA00022719"/>
    </source>
</evidence>
<feature type="transmembrane region" description="Helical" evidence="10">
    <location>
        <begin position="211"/>
        <end position="236"/>
    </location>
</feature>
<evidence type="ECO:0000256" key="5">
    <source>
        <dbReference type="ARBA" id="ARBA00022989"/>
    </source>
</evidence>
<evidence type="ECO:0000256" key="7">
    <source>
        <dbReference type="ARBA" id="ARBA00023136"/>
    </source>
</evidence>
<evidence type="ECO:0000313" key="13">
    <source>
        <dbReference type="Proteomes" id="UP000243127"/>
    </source>
</evidence>
<dbReference type="GeneID" id="5739431"/>
<dbReference type="SMART" id="SM00756">
    <property type="entry name" value="VKc"/>
    <property type="match status" value="1"/>
</dbReference>
<feature type="domain" description="Vitamin K epoxide reductase" evidence="11">
    <location>
        <begin position="69"/>
        <end position="203"/>
    </location>
</feature>
<dbReference type="InterPro" id="IPR044698">
    <property type="entry name" value="VKOR/LTO1"/>
</dbReference>
<keyword evidence="7 10" id="KW-0472">Membrane</keyword>
<name>A9BL62_HEMAN</name>
<dbReference type="Gene3D" id="1.20.1440.130">
    <property type="entry name" value="VKOR domain"/>
    <property type="match status" value="1"/>
</dbReference>
<dbReference type="GO" id="GO:0016020">
    <property type="term" value="C:membrane"/>
    <property type="evidence" value="ECO:0007669"/>
    <property type="project" value="UniProtKB-SubCell"/>
</dbReference>
<organism evidence="12 13">
    <name type="scientific">Hemiselmis andersenii</name>
    <name type="common">Cryptophyte alga</name>
    <dbReference type="NCBI Taxonomy" id="464988"/>
    <lineage>
        <taxon>Eukaryota</taxon>
        <taxon>Cryptophyceae</taxon>
        <taxon>Cryptomonadales</taxon>
        <taxon>Hemiselmidaceae</taxon>
        <taxon>Hemiselmis</taxon>
    </lineage>
</organism>
<dbReference type="EMBL" id="CP000883">
    <property type="protein sequence ID" value="ABW98245.1"/>
    <property type="molecule type" value="Genomic_DNA"/>
</dbReference>
<reference evidence="12 13" key="1">
    <citation type="journal article" date="2007" name="Proc. Natl. Acad. Sci. U.S.A.">
        <title>Nucleomorph genome of Hemiselmis andersenii reveals complete intron loss and compaction as a driver of protein structure and function.</title>
        <authorList>
            <person name="Lane C.E."/>
            <person name="van den Heuvel K."/>
            <person name="Kozera C."/>
            <person name="Curtis B.A."/>
            <person name="Parsons B.J."/>
            <person name="Bowman S."/>
            <person name="Archibald J.M."/>
        </authorList>
    </citation>
    <scope>NUCLEOTIDE SEQUENCE [LARGE SCALE GENOMIC DNA]</scope>
    <source>
        <strain evidence="12 13">CCMP644</strain>
    </source>
</reference>
<keyword evidence="8" id="KW-1015">Disulfide bond</keyword>
<dbReference type="InterPro" id="IPR038354">
    <property type="entry name" value="VKOR_sf"/>
</dbReference>
<keyword evidence="3 10" id="KW-0812">Transmembrane</keyword>
<evidence type="ECO:0000256" key="3">
    <source>
        <dbReference type="ARBA" id="ARBA00022692"/>
    </source>
</evidence>
<keyword evidence="9" id="KW-0676">Redox-active center</keyword>
<keyword evidence="6" id="KW-0560">Oxidoreductase</keyword>
<geneLocation type="nucleomorph" evidence="12"/>
<dbReference type="PANTHER" id="PTHR34573:SF1">
    <property type="entry name" value="VITAMIN K EPOXIDE REDUCTASE DOMAIN-CONTAINING PROTEIN"/>
    <property type="match status" value="1"/>
</dbReference>
<evidence type="ECO:0000256" key="9">
    <source>
        <dbReference type="ARBA" id="ARBA00023284"/>
    </source>
</evidence>
<feature type="transmembrane region" description="Helical" evidence="10">
    <location>
        <begin position="152"/>
        <end position="176"/>
    </location>
</feature>
<evidence type="ECO:0000256" key="10">
    <source>
        <dbReference type="SAM" id="Phobius"/>
    </source>
</evidence>
<evidence type="ECO:0000256" key="8">
    <source>
        <dbReference type="ARBA" id="ARBA00023157"/>
    </source>
</evidence>
<accession>A9BL62</accession>
<dbReference type="GO" id="GO:0016491">
    <property type="term" value="F:oxidoreductase activity"/>
    <property type="evidence" value="ECO:0007669"/>
    <property type="project" value="UniProtKB-KW"/>
</dbReference>
<proteinExistence type="inferred from homology"/>
<gene>
    <name evidence="12" type="ORF">HAN_3g442</name>
</gene>
<sequence>MNLFFFSNNFVIFKRKNLLEKFNKTDDFSLIKNFRIKNKKISLNILRTNALEKRTTKNGKKMIKNYFREIPSNRMVFFLSFLGISETFYLTLTKIFNSALICNLGTCSVVLNSPFSIFIGIPFSFFGLLLYGQIFVYILNKNNKVSFLKKDLFLEYFLVFFGFFEVYFSLVLEIVLKEPCEWCLLSILFCIGILTNCFFLQKNSKKVYNKFIIGTLFFFTFFQYLGNMVEISFFLVK</sequence>
<dbReference type="GO" id="GO:0048038">
    <property type="term" value="F:quinone binding"/>
    <property type="evidence" value="ECO:0007669"/>
    <property type="project" value="UniProtKB-KW"/>
</dbReference>
<evidence type="ECO:0000256" key="6">
    <source>
        <dbReference type="ARBA" id="ARBA00023002"/>
    </source>
</evidence>
<evidence type="ECO:0000256" key="1">
    <source>
        <dbReference type="ARBA" id="ARBA00004141"/>
    </source>
</evidence>
<evidence type="ECO:0000256" key="2">
    <source>
        <dbReference type="ARBA" id="ARBA00006214"/>
    </source>
</evidence>
<keyword evidence="12" id="KW-0542">Nucleomorph</keyword>
<evidence type="ECO:0000313" key="12">
    <source>
        <dbReference type="EMBL" id="ABW98245.1"/>
    </source>
</evidence>
<feature type="transmembrane region" description="Helical" evidence="10">
    <location>
        <begin position="76"/>
        <end position="96"/>
    </location>
</feature>
<feature type="transmembrane region" description="Helical" evidence="10">
    <location>
        <begin position="182"/>
        <end position="199"/>
    </location>
</feature>
<dbReference type="CDD" id="cd12916">
    <property type="entry name" value="VKOR_1"/>
    <property type="match status" value="1"/>
</dbReference>
<dbReference type="PANTHER" id="PTHR34573">
    <property type="entry name" value="VKC DOMAIN-CONTAINING PROTEIN"/>
    <property type="match status" value="1"/>
</dbReference>
<keyword evidence="5 10" id="KW-1133">Transmembrane helix</keyword>
<dbReference type="AlphaFoldDB" id="A9BL62"/>
<dbReference type="Proteomes" id="UP000243127">
    <property type="component" value="Nucleomorph 3"/>
</dbReference>
<comment type="subcellular location">
    <subcellularLocation>
        <location evidence="1">Membrane</location>
        <topology evidence="1">Multi-pass membrane protein</topology>
    </subcellularLocation>
</comment>
<dbReference type="Pfam" id="PF07884">
    <property type="entry name" value="VKOR"/>
    <property type="match status" value="1"/>
</dbReference>